<comment type="subcellular location">
    <subcellularLocation>
        <location evidence="1">Membrane</location>
        <topology evidence="1">Multi-pass membrane protein</topology>
    </subcellularLocation>
</comment>
<dbReference type="Proteomes" id="UP000287188">
    <property type="component" value="Unassembled WGS sequence"/>
</dbReference>
<dbReference type="Pfam" id="PF13564">
    <property type="entry name" value="DoxX_2"/>
    <property type="match status" value="1"/>
</dbReference>
<keyword evidence="2 5" id="KW-0812">Transmembrane</keyword>
<keyword evidence="3 5" id="KW-1133">Transmembrane helix</keyword>
<dbReference type="OrthoDB" id="165191at2"/>
<feature type="transmembrane region" description="Helical" evidence="5">
    <location>
        <begin position="100"/>
        <end position="116"/>
    </location>
</feature>
<evidence type="ECO:0000256" key="3">
    <source>
        <dbReference type="ARBA" id="ARBA00022989"/>
    </source>
</evidence>
<dbReference type="GO" id="GO:0016020">
    <property type="term" value="C:membrane"/>
    <property type="evidence" value="ECO:0007669"/>
    <property type="project" value="UniProtKB-SubCell"/>
</dbReference>
<evidence type="ECO:0000256" key="2">
    <source>
        <dbReference type="ARBA" id="ARBA00022692"/>
    </source>
</evidence>
<sequence>MFIAYIVLAVIMSLLLVMSGVGKLRRDPRIVHSIHEVIGVPLRWLPWLAACEFAGAAGLLIGIVWWPLGVAAAIGVIAYFICASIAHMRVRDFKGLSGPLPILLFAVIVLVLRILSI</sequence>
<dbReference type="AlphaFoldDB" id="A0A402AUE5"/>
<feature type="transmembrane region" description="Helical" evidence="5">
    <location>
        <begin position="6"/>
        <end position="24"/>
    </location>
</feature>
<feature type="transmembrane region" description="Helical" evidence="5">
    <location>
        <begin position="70"/>
        <end position="88"/>
    </location>
</feature>
<reference evidence="7" key="1">
    <citation type="submission" date="2018-12" db="EMBL/GenBank/DDBJ databases">
        <title>Tengunoibacter tsumagoiensis gen. nov., sp. nov., Dictyobacter kobayashii sp. nov., D. alpinus sp. nov., and D. joshuensis sp. nov. and description of Dictyobacteraceae fam. nov. within the order Ktedonobacterales isolated from Tengu-no-mugimeshi.</title>
        <authorList>
            <person name="Wang C.M."/>
            <person name="Zheng Y."/>
            <person name="Sakai Y."/>
            <person name="Toyoda A."/>
            <person name="Minakuchi Y."/>
            <person name="Abe K."/>
            <person name="Yokota A."/>
            <person name="Yabe S."/>
        </authorList>
    </citation>
    <scope>NUCLEOTIDE SEQUENCE [LARGE SCALE GENOMIC DNA]</scope>
    <source>
        <strain evidence="7">Uno11</strain>
    </source>
</reference>
<evidence type="ECO:0000256" key="1">
    <source>
        <dbReference type="ARBA" id="ARBA00004141"/>
    </source>
</evidence>
<accession>A0A402AUE5</accession>
<dbReference type="InterPro" id="IPR032808">
    <property type="entry name" value="DoxX"/>
</dbReference>
<name>A0A402AUE5_9CHLR</name>
<keyword evidence="4 5" id="KW-0472">Membrane</keyword>
<evidence type="ECO:0000256" key="5">
    <source>
        <dbReference type="SAM" id="Phobius"/>
    </source>
</evidence>
<dbReference type="RefSeq" id="WP_126555728.1">
    <property type="nucleotide sequence ID" value="NZ_BIFS01000002.1"/>
</dbReference>
<evidence type="ECO:0000256" key="4">
    <source>
        <dbReference type="ARBA" id="ARBA00023136"/>
    </source>
</evidence>
<gene>
    <name evidence="6" type="ORF">KDK_64530</name>
</gene>
<comment type="caution">
    <text evidence="6">The sequence shown here is derived from an EMBL/GenBank/DDBJ whole genome shotgun (WGS) entry which is preliminary data.</text>
</comment>
<evidence type="ECO:0000313" key="7">
    <source>
        <dbReference type="Proteomes" id="UP000287188"/>
    </source>
</evidence>
<proteinExistence type="predicted"/>
<organism evidence="6 7">
    <name type="scientific">Dictyobacter kobayashii</name>
    <dbReference type="NCBI Taxonomy" id="2014872"/>
    <lineage>
        <taxon>Bacteria</taxon>
        <taxon>Bacillati</taxon>
        <taxon>Chloroflexota</taxon>
        <taxon>Ktedonobacteria</taxon>
        <taxon>Ktedonobacterales</taxon>
        <taxon>Dictyobacteraceae</taxon>
        <taxon>Dictyobacter</taxon>
    </lineage>
</organism>
<keyword evidence="7" id="KW-1185">Reference proteome</keyword>
<evidence type="ECO:0000313" key="6">
    <source>
        <dbReference type="EMBL" id="GCE22653.1"/>
    </source>
</evidence>
<protein>
    <submittedName>
        <fullName evidence="6">Membrane protein</fullName>
    </submittedName>
</protein>
<dbReference type="EMBL" id="BIFS01000002">
    <property type="protein sequence ID" value="GCE22653.1"/>
    <property type="molecule type" value="Genomic_DNA"/>
</dbReference>